<feature type="transmembrane region" description="Helical" evidence="4">
    <location>
        <begin position="164"/>
        <end position="188"/>
    </location>
</feature>
<feature type="domain" description="Major facilitator superfamily (MFS) profile" evidence="5">
    <location>
        <begin position="10"/>
        <end position="394"/>
    </location>
</feature>
<evidence type="ECO:0000256" key="2">
    <source>
        <dbReference type="ARBA" id="ARBA00022989"/>
    </source>
</evidence>
<evidence type="ECO:0000313" key="6">
    <source>
        <dbReference type="EMBL" id="GGC68487.1"/>
    </source>
</evidence>
<dbReference type="AlphaFoldDB" id="A0A916XF08"/>
<evidence type="ECO:0000313" key="7">
    <source>
        <dbReference type="Proteomes" id="UP000637423"/>
    </source>
</evidence>
<keyword evidence="7" id="KW-1185">Reference proteome</keyword>
<evidence type="ECO:0000256" key="1">
    <source>
        <dbReference type="ARBA" id="ARBA00022692"/>
    </source>
</evidence>
<dbReference type="EMBL" id="BMED01000001">
    <property type="protein sequence ID" value="GGC68487.1"/>
    <property type="molecule type" value="Genomic_DNA"/>
</dbReference>
<name>A0A916XF08_9BURK</name>
<dbReference type="CDD" id="cd17355">
    <property type="entry name" value="MFS_YcxA_like"/>
    <property type="match status" value="1"/>
</dbReference>
<keyword evidence="1 4" id="KW-0812">Transmembrane</keyword>
<feature type="transmembrane region" description="Helical" evidence="4">
    <location>
        <begin position="304"/>
        <end position="323"/>
    </location>
</feature>
<dbReference type="InterPro" id="IPR036259">
    <property type="entry name" value="MFS_trans_sf"/>
</dbReference>
<feature type="transmembrane region" description="Helical" evidence="4">
    <location>
        <begin position="369"/>
        <end position="389"/>
    </location>
</feature>
<dbReference type="GO" id="GO:0022857">
    <property type="term" value="F:transmembrane transporter activity"/>
    <property type="evidence" value="ECO:0007669"/>
    <property type="project" value="InterPro"/>
</dbReference>
<dbReference type="Gene3D" id="1.20.1250.20">
    <property type="entry name" value="MFS general substrate transporter like domains"/>
    <property type="match status" value="1"/>
</dbReference>
<dbReference type="InterPro" id="IPR050327">
    <property type="entry name" value="Proton-linked_MCT"/>
</dbReference>
<evidence type="ECO:0000256" key="3">
    <source>
        <dbReference type="ARBA" id="ARBA00023136"/>
    </source>
</evidence>
<dbReference type="Pfam" id="PF07690">
    <property type="entry name" value="MFS_1"/>
    <property type="match status" value="1"/>
</dbReference>
<dbReference type="InterPro" id="IPR020846">
    <property type="entry name" value="MFS_dom"/>
</dbReference>
<dbReference type="RefSeq" id="WP_188565237.1">
    <property type="nucleotide sequence ID" value="NZ_BMED01000001.1"/>
</dbReference>
<evidence type="ECO:0000256" key="4">
    <source>
        <dbReference type="SAM" id="Phobius"/>
    </source>
</evidence>
<feature type="transmembrane region" description="Helical" evidence="4">
    <location>
        <begin position="215"/>
        <end position="236"/>
    </location>
</feature>
<feature type="transmembrane region" description="Helical" evidence="4">
    <location>
        <begin position="335"/>
        <end position="357"/>
    </location>
</feature>
<feature type="transmembrane region" description="Helical" evidence="4">
    <location>
        <begin position="139"/>
        <end position="158"/>
    </location>
</feature>
<feature type="transmembrane region" description="Helical" evidence="4">
    <location>
        <begin position="50"/>
        <end position="67"/>
    </location>
</feature>
<feature type="transmembrane region" description="Helical" evidence="4">
    <location>
        <begin position="107"/>
        <end position="127"/>
    </location>
</feature>
<protein>
    <submittedName>
        <fullName evidence="6">MFS transporter</fullName>
    </submittedName>
</protein>
<proteinExistence type="predicted"/>
<reference evidence="6" key="2">
    <citation type="submission" date="2020-09" db="EMBL/GenBank/DDBJ databases">
        <authorList>
            <person name="Sun Q."/>
            <person name="Zhou Y."/>
        </authorList>
    </citation>
    <scope>NUCLEOTIDE SEQUENCE</scope>
    <source>
        <strain evidence="6">CGMCC 1.10998</strain>
    </source>
</reference>
<feature type="transmembrane region" description="Helical" evidence="4">
    <location>
        <begin position="279"/>
        <end position="298"/>
    </location>
</feature>
<sequence>MNTTRNWQTPVLVVLCGGILLGLSMGMRNVQSLFMLPMISERGWTREQFGLAIALQNIVWGLSQPLMGMIADRFGSVRVLLAGSALYAVGLYLEATAGSIASLNLGAGLLIGLALSGTAFATVYGAVSRIAAPAQRSWALGMTGAIGGLCQFAIVPITHGLMGALGWAAALVVIALLFVAAAPTSFALQDQLQEPPAAGQSMSSAIRAAFSHRGFWLLNAGFLACGFQLAFISNHLPAYLMDKGMQPGVAVTALAIILLTNIVGTYYCGYLGGKYSCKYLLSGLYLIRSAAIAAFIWLPISPTTVYLFAALMGLTWLGTVPLTNGIVSQVFGMKYLATLFGFVFFGHQLGAFFGVWLGAHMFDATHSYHAVWMIAIALGLLASLLHLPIDDRQMDFAKPLAA</sequence>
<comment type="caution">
    <text evidence="6">The sequence shown here is derived from an EMBL/GenBank/DDBJ whole genome shotgun (WGS) entry which is preliminary data.</text>
</comment>
<feature type="transmembrane region" description="Helical" evidence="4">
    <location>
        <begin position="248"/>
        <end position="267"/>
    </location>
</feature>
<accession>A0A916XF08</accession>
<dbReference type="PANTHER" id="PTHR11360:SF284">
    <property type="entry name" value="EG:103B4.3 PROTEIN-RELATED"/>
    <property type="match status" value="1"/>
</dbReference>
<dbReference type="PROSITE" id="PS50850">
    <property type="entry name" value="MFS"/>
    <property type="match status" value="1"/>
</dbReference>
<dbReference type="PANTHER" id="PTHR11360">
    <property type="entry name" value="MONOCARBOXYLATE TRANSPORTER"/>
    <property type="match status" value="1"/>
</dbReference>
<organism evidence="6 7">
    <name type="scientific">Undibacterium terreum</name>
    <dbReference type="NCBI Taxonomy" id="1224302"/>
    <lineage>
        <taxon>Bacteria</taxon>
        <taxon>Pseudomonadati</taxon>
        <taxon>Pseudomonadota</taxon>
        <taxon>Betaproteobacteria</taxon>
        <taxon>Burkholderiales</taxon>
        <taxon>Oxalobacteraceae</taxon>
        <taxon>Undibacterium</taxon>
    </lineage>
</organism>
<evidence type="ECO:0000259" key="5">
    <source>
        <dbReference type="PROSITE" id="PS50850"/>
    </source>
</evidence>
<dbReference type="SUPFAM" id="SSF103473">
    <property type="entry name" value="MFS general substrate transporter"/>
    <property type="match status" value="1"/>
</dbReference>
<dbReference type="Proteomes" id="UP000637423">
    <property type="component" value="Unassembled WGS sequence"/>
</dbReference>
<gene>
    <name evidence="6" type="ORF">GCM10011396_14410</name>
</gene>
<keyword evidence="3 4" id="KW-0472">Membrane</keyword>
<keyword evidence="2 4" id="KW-1133">Transmembrane helix</keyword>
<feature type="transmembrane region" description="Helical" evidence="4">
    <location>
        <begin position="79"/>
        <end position="101"/>
    </location>
</feature>
<reference evidence="6" key="1">
    <citation type="journal article" date="2014" name="Int. J. Syst. Evol. Microbiol.">
        <title>Complete genome sequence of Corynebacterium casei LMG S-19264T (=DSM 44701T), isolated from a smear-ripened cheese.</title>
        <authorList>
            <consortium name="US DOE Joint Genome Institute (JGI-PGF)"/>
            <person name="Walter F."/>
            <person name="Albersmeier A."/>
            <person name="Kalinowski J."/>
            <person name="Ruckert C."/>
        </authorList>
    </citation>
    <scope>NUCLEOTIDE SEQUENCE</scope>
    <source>
        <strain evidence="6">CGMCC 1.10998</strain>
    </source>
</reference>
<dbReference type="InterPro" id="IPR011701">
    <property type="entry name" value="MFS"/>
</dbReference>